<dbReference type="GO" id="GO:0061630">
    <property type="term" value="F:ubiquitin protein ligase activity"/>
    <property type="evidence" value="ECO:0007669"/>
    <property type="project" value="TreeGrafter"/>
</dbReference>
<dbReference type="GO" id="GO:0005524">
    <property type="term" value="F:ATP binding"/>
    <property type="evidence" value="ECO:0007669"/>
    <property type="project" value="InterPro"/>
</dbReference>
<dbReference type="InterPro" id="IPR014001">
    <property type="entry name" value="Helicase_ATP-bd"/>
</dbReference>
<dbReference type="CDD" id="cd16449">
    <property type="entry name" value="RING-HC"/>
    <property type="match status" value="1"/>
</dbReference>
<dbReference type="PROSITE" id="PS51192">
    <property type="entry name" value="HELICASE_ATP_BIND_1"/>
    <property type="match status" value="1"/>
</dbReference>
<feature type="region of interest" description="Disordered" evidence="6">
    <location>
        <begin position="1195"/>
        <end position="1222"/>
    </location>
</feature>
<dbReference type="GO" id="GO:0000209">
    <property type="term" value="P:protein polyubiquitination"/>
    <property type="evidence" value="ECO:0007669"/>
    <property type="project" value="TreeGrafter"/>
</dbReference>
<evidence type="ECO:0000259" key="7">
    <source>
        <dbReference type="PROSITE" id="PS50089"/>
    </source>
</evidence>
<organism evidence="9 10">
    <name type="scientific">Caenorhabditis angaria</name>
    <dbReference type="NCBI Taxonomy" id="860376"/>
    <lineage>
        <taxon>Eukaryota</taxon>
        <taxon>Metazoa</taxon>
        <taxon>Ecdysozoa</taxon>
        <taxon>Nematoda</taxon>
        <taxon>Chromadorea</taxon>
        <taxon>Rhabditida</taxon>
        <taxon>Rhabditina</taxon>
        <taxon>Rhabditomorpha</taxon>
        <taxon>Rhabditoidea</taxon>
        <taxon>Rhabditidae</taxon>
        <taxon>Peloderinae</taxon>
        <taxon>Caenorhabditis</taxon>
    </lineage>
</organism>
<feature type="coiled-coil region" evidence="5">
    <location>
        <begin position="773"/>
        <end position="803"/>
    </location>
</feature>
<feature type="domain" description="RING-type" evidence="7">
    <location>
        <begin position="1497"/>
        <end position="1554"/>
    </location>
</feature>
<evidence type="ECO:0000259" key="8">
    <source>
        <dbReference type="PROSITE" id="PS51192"/>
    </source>
</evidence>
<comment type="caution">
    <text evidence="9">The sequence shown here is derived from an EMBL/GenBank/DDBJ whole genome shotgun (WGS) entry which is preliminary data.</text>
</comment>
<dbReference type="PANTHER" id="PTHR45865:SF1">
    <property type="entry name" value="E3 UBIQUITIN-PROTEIN LIGASE SHPRH"/>
    <property type="match status" value="1"/>
</dbReference>
<dbReference type="EMBL" id="CANHGI010000004">
    <property type="protein sequence ID" value="CAI5447033.1"/>
    <property type="molecule type" value="Genomic_DNA"/>
</dbReference>
<accession>A0A9P1ILE1</accession>
<evidence type="ECO:0000313" key="10">
    <source>
        <dbReference type="Proteomes" id="UP001152747"/>
    </source>
</evidence>
<feature type="compositionally biased region" description="Acidic residues" evidence="6">
    <location>
        <begin position="935"/>
        <end position="948"/>
    </location>
</feature>
<keyword evidence="1" id="KW-0479">Metal-binding</keyword>
<dbReference type="SMART" id="SM00184">
    <property type="entry name" value="RING"/>
    <property type="match status" value="1"/>
</dbReference>
<keyword evidence="2 4" id="KW-0863">Zinc-finger</keyword>
<dbReference type="GO" id="GO:0008270">
    <property type="term" value="F:zinc ion binding"/>
    <property type="evidence" value="ECO:0007669"/>
    <property type="project" value="UniProtKB-KW"/>
</dbReference>
<dbReference type="InterPro" id="IPR017907">
    <property type="entry name" value="Znf_RING_CS"/>
</dbReference>
<dbReference type="SMART" id="SM00487">
    <property type="entry name" value="DEXDc"/>
    <property type="match status" value="1"/>
</dbReference>
<dbReference type="InterPro" id="IPR027417">
    <property type="entry name" value="P-loop_NTPase"/>
</dbReference>
<dbReference type="Gene3D" id="3.40.50.10810">
    <property type="entry name" value="Tandem AAA-ATPase domain"/>
    <property type="match status" value="2"/>
</dbReference>
<dbReference type="InterPro" id="IPR001841">
    <property type="entry name" value="Znf_RING"/>
</dbReference>
<feature type="region of interest" description="Disordered" evidence="6">
    <location>
        <begin position="935"/>
        <end position="959"/>
    </location>
</feature>
<keyword evidence="5" id="KW-0175">Coiled coil</keyword>
<feature type="compositionally biased region" description="Basic and acidic residues" evidence="6">
    <location>
        <begin position="1195"/>
        <end position="1211"/>
    </location>
</feature>
<gene>
    <name evidence="9" type="ORF">CAMP_LOCUS9670</name>
</gene>
<evidence type="ECO:0008006" key="11">
    <source>
        <dbReference type="Google" id="ProtNLM"/>
    </source>
</evidence>
<dbReference type="PROSITE" id="PS00518">
    <property type="entry name" value="ZF_RING_1"/>
    <property type="match status" value="1"/>
</dbReference>
<evidence type="ECO:0000256" key="3">
    <source>
        <dbReference type="ARBA" id="ARBA00022833"/>
    </source>
</evidence>
<dbReference type="InterPro" id="IPR052583">
    <property type="entry name" value="ATP-helicase/E3_Ub-Ligase"/>
</dbReference>
<dbReference type="Proteomes" id="UP001152747">
    <property type="component" value="Unassembled WGS sequence"/>
</dbReference>
<sequence length="1605" mass="187511">MDLANIHLAHIFQLEDDLRAGPIDHFNNAALRFFREALPGLRIFIPGNFAPPAQHAIYELEWRDDSADYTRRLFRILAEHMGIGFVFDHPRLPRRALMQLPESSSSSEDEDDDIVIVEEDIIVLPVERAAEPVELEKSRNLDRNQTIDILPYHEVIENTHRLLTSTISSQKIDNLAENLVQEKAFLTYCKNRRRFAVCQILSDGGAAGKSKLKNSPWKSSCWFQADCLAEFGEEVFDGEQLRISTRMAKQFKAIEIEVFWSFTNEELLKIDFYLNISKIPQSFQDAVPNLSKLCQSQIPSKLNEFLRASRKPVKFWTFSQDLTKASEIDSNYQPFFVELEKCTKSWENAENWDIREDLLKCRLMKYQRKTIKWMIDREIRQNRIDSFDCFECIEFPPHLPNPENSTNVYYFPFFGLFAQSKLITPVFNKGGILADEMGLGKTIEMLALITTNRKGQNVFTLSEELEKAEERSPSPVSRPKIVSEDDLTRNRFNWNEYNSAKKVDKSNGSAVVFTVTDENLRKMPAENFANCSICEEHCVLAKCGWKKEFEGRFLCPQCMAKEPLLEVKTTLIVLPESLVLQWFDEISRHCSEKLKVMFYFGLNKNGYLHPQEIAKFDVVLTTYDTLRNELDFANYQNTSQSRLRHGQKSHKFSPTSITHVHWWRLVADESQLVEGSARRAPQMCTLITSQHRWCLTGTPIVKNVADLHGLFRFINFWPFNVEQFWKECVMAEYIDFSRQNLDLSQTWLLKFAGQLMRRNSKKMVESEIRLPKLIEIEKRLKFSQIEERQYKEELEKVKELVEKSIPRHVANDVMLSTMAGRERTLMALGKLRETLVSCGEHVNFHKQKNMYEQVIFGPETVMLRLIRAKKNQIEECLRAGISSLFAEAGTYWCYENLQEVEQIYEKVVAVMEKIEEHNQNFNNIMKLEFENFDEDNSDDDYGENDEDDPNFKEKPRNRAKRKRCARRILVKNELKELSNLRKVVTPAPGAKHKIAEENQEAAPGSEEKMPRIEGNQEEDAVEIEDDDEKEKVAAQRKAEKNRLDMERRAMRPIRLDCTMIAHFVMNTQQLSEKPEMAEKVKILWDKLGGKEAILKNYNAVIKRYAKVEHAGLHLIQQEYHTWQQEFGENRNDLNGIHDWIAEVKYIYLHQDKSLQYNLVDKVIVSTKLGPIISEMAYWPMFVNWKQHILDSVEPEKKEEEEPKIEKRSDKKGPRRKPHDKSRCMGQCIHTPFEHLIVPYERNTNYQFIDRIRGILSGIDFLKNLLLKNFYNLIYMFNGKSVTEILEFQQCGQIPEFLSDYNAVVRCKHSIIPNPDFKINVEEQTRLFPPHKCLLCQTRLVLANLRFDLGIGSIHGETKYGNGPLAKFISLVMSFEKRSDASLQHLKHIATFKAFLDRLRRFIQYCESSCVVIQEYCNRLNELEYAQQRVNILQLRNSFKQWYNTPLMELRDKVVNAYHQDFVAKEARVITACQELRYLAFLYDKEKRGTSDGDDNICLVCGTNMESMVVYPCGHRLCEDCYREIQKMLDRENQRLAALARYNENRNQIECVTCRRKFNPRQLMVARAASDAKNRENLAIPGITLAVKLEQTIRICKQIIQEKFAK</sequence>
<name>A0A9P1ILE1_9PELO</name>
<protein>
    <recommendedName>
        <fullName evidence="11">RING-type domain-containing protein</fullName>
    </recommendedName>
</protein>
<keyword evidence="3" id="KW-0862">Zinc</keyword>
<dbReference type="SUPFAM" id="SSF52540">
    <property type="entry name" value="P-loop containing nucleoside triphosphate hydrolases"/>
    <property type="match status" value="1"/>
</dbReference>
<dbReference type="GO" id="GO:0006974">
    <property type="term" value="P:DNA damage response"/>
    <property type="evidence" value="ECO:0007669"/>
    <property type="project" value="TreeGrafter"/>
</dbReference>
<dbReference type="GO" id="GO:0005634">
    <property type="term" value="C:nucleus"/>
    <property type="evidence" value="ECO:0007669"/>
    <property type="project" value="TreeGrafter"/>
</dbReference>
<dbReference type="InterPro" id="IPR013083">
    <property type="entry name" value="Znf_RING/FYVE/PHD"/>
</dbReference>
<dbReference type="PANTHER" id="PTHR45865">
    <property type="entry name" value="E3 UBIQUITIN-PROTEIN LIGASE SHPRH FAMILY MEMBER"/>
    <property type="match status" value="1"/>
</dbReference>
<evidence type="ECO:0000256" key="1">
    <source>
        <dbReference type="ARBA" id="ARBA00022723"/>
    </source>
</evidence>
<evidence type="ECO:0000256" key="4">
    <source>
        <dbReference type="PROSITE-ProRule" id="PRU00175"/>
    </source>
</evidence>
<reference evidence="9" key="1">
    <citation type="submission" date="2022-11" db="EMBL/GenBank/DDBJ databases">
        <authorList>
            <person name="Kikuchi T."/>
        </authorList>
    </citation>
    <scope>NUCLEOTIDE SEQUENCE</scope>
    <source>
        <strain evidence="9">PS1010</strain>
    </source>
</reference>
<keyword evidence="10" id="KW-1185">Reference proteome</keyword>
<dbReference type="PROSITE" id="PS50089">
    <property type="entry name" value="ZF_RING_2"/>
    <property type="match status" value="1"/>
</dbReference>
<feature type="domain" description="Helicase ATP-binding" evidence="8">
    <location>
        <begin position="563"/>
        <end position="717"/>
    </location>
</feature>
<evidence type="ECO:0000256" key="5">
    <source>
        <dbReference type="SAM" id="Coils"/>
    </source>
</evidence>
<dbReference type="Gene3D" id="3.30.40.10">
    <property type="entry name" value="Zinc/RING finger domain, C3HC4 (zinc finger)"/>
    <property type="match status" value="1"/>
</dbReference>
<dbReference type="Pfam" id="PF00176">
    <property type="entry name" value="SNF2-rel_dom"/>
    <property type="match status" value="1"/>
</dbReference>
<dbReference type="InterPro" id="IPR038718">
    <property type="entry name" value="SNF2-like_sf"/>
</dbReference>
<dbReference type="InterPro" id="IPR000330">
    <property type="entry name" value="SNF2_N"/>
</dbReference>
<evidence type="ECO:0000256" key="6">
    <source>
        <dbReference type="SAM" id="MobiDB-lite"/>
    </source>
</evidence>
<dbReference type="SUPFAM" id="SSF57850">
    <property type="entry name" value="RING/U-box"/>
    <property type="match status" value="1"/>
</dbReference>
<evidence type="ECO:0000313" key="9">
    <source>
        <dbReference type="EMBL" id="CAI5447033.1"/>
    </source>
</evidence>
<proteinExistence type="predicted"/>
<feature type="region of interest" description="Disordered" evidence="6">
    <location>
        <begin position="996"/>
        <end position="1030"/>
    </location>
</feature>
<dbReference type="Pfam" id="PF13920">
    <property type="entry name" value="zf-C3HC4_3"/>
    <property type="match status" value="1"/>
</dbReference>
<evidence type="ECO:0000256" key="2">
    <source>
        <dbReference type="ARBA" id="ARBA00022771"/>
    </source>
</evidence>
<dbReference type="OrthoDB" id="423559at2759"/>
<feature type="compositionally biased region" description="Acidic residues" evidence="6">
    <location>
        <begin position="1015"/>
        <end position="1028"/>
    </location>
</feature>